<dbReference type="PANTHER" id="PTHR30619">
    <property type="entry name" value="DNA INTERNALIZATION/COMPETENCE PROTEIN COMEC/REC2"/>
    <property type="match status" value="1"/>
</dbReference>
<protein>
    <submittedName>
        <fullName evidence="2">MBL fold metallo-hydrolase</fullName>
    </submittedName>
</protein>
<dbReference type="SUPFAM" id="SSF56281">
    <property type="entry name" value="Metallo-hydrolase/oxidoreductase"/>
    <property type="match status" value="1"/>
</dbReference>
<dbReference type="PROSITE" id="PS50853">
    <property type="entry name" value="FN3"/>
    <property type="match status" value="1"/>
</dbReference>
<reference evidence="2" key="1">
    <citation type="submission" date="2022-09" db="EMBL/GenBank/DDBJ databases">
        <title>Eubacterium sp. LFL-14 isolated from human feces.</title>
        <authorList>
            <person name="Liu F."/>
        </authorList>
    </citation>
    <scope>NUCLEOTIDE SEQUENCE</scope>
    <source>
        <strain evidence="2">LFL-14</strain>
    </source>
</reference>
<dbReference type="Gene3D" id="3.60.15.10">
    <property type="entry name" value="Ribonuclease Z/Hydroxyacylglutathione hydrolase-like"/>
    <property type="match status" value="1"/>
</dbReference>
<accession>A0ABT2LZN3</accession>
<dbReference type="RefSeq" id="WP_022088705.1">
    <property type="nucleotide sequence ID" value="NZ_JAODBU010000006.1"/>
</dbReference>
<evidence type="ECO:0000313" key="2">
    <source>
        <dbReference type="EMBL" id="MCT7398734.1"/>
    </source>
</evidence>
<dbReference type="Pfam" id="PF00753">
    <property type="entry name" value="Lactamase_B"/>
    <property type="match status" value="1"/>
</dbReference>
<dbReference type="Gene3D" id="2.60.40.10">
    <property type="entry name" value="Immunoglobulins"/>
    <property type="match status" value="2"/>
</dbReference>
<dbReference type="SMART" id="SM00849">
    <property type="entry name" value="Lactamase_B"/>
    <property type="match status" value="1"/>
</dbReference>
<dbReference type="Pfam" id="PF00041">
    <property type="entry name" value="fn3"/>
    <property type="match status" value="1"/>
</dbReference>
<name>A0ABT2LZN3_9FIRM</name>
<dbReference type="SUPFAM" id="SSF49265">
    <property type="entry name" value="Fibronectin type III"/>
    <property type="match status" value="1"/>
</dbReference>
<keyword evidence="3" id="KW-1185">Reference proteome</keyword>
<comment type="caution">
    <text evidence="2">The sequence shown here is derived from an EMBL/GenBank/DDBJ whole genome shotgun (WGS) entry which is preliminary data.</text>
</comment>
<dbReference type="InterPro" id="IPR052159">
    <property type="entry name" value="Competence_DNA_uptake"/>
</dbReference>
<dbReference type="InterPro" id="IPR003961">
    <property type="entry name" value="FN3_dom"/>
</dbReference>
<evidence type="ECO:0000259" key="1">
    <source>
        <dbReference type="PROSITE" id="PS50853"/>
    </source>
</evidence>
<dbReference type="CDD" id="cd07731">
    <property type="entry name" value="ComA-like_MBL-fold"/>
    <property type="match status" value="1"/>
</dbReference>
<dbReference type="InterPro" id="IPR001279">
    <property type="entry name" value="Metallo-B-lactamas"/>
</dbReference>
<dbReference type="InterPro" id="IPR013783">
    <property type="entry name" value="Ig-like_fold"/>
</dbReference>
<organism evidence="2 3">
    <name type="scientific">Eubacterium album</name>
    <dbReference type="NCBI Taxonomy" id="2978477"/>
    <lineage>
        <taxon>Bacteria</taxon>
        <taxon>Bacillati</taxon>
        <taxon>Bacillota</taxon>
        <taxon>Clostridia</taxon>
        <taxon>Eubacteriales</taxon>
        <taxon>Eubacteriaceae</taxon>
        <taxon>Eubacterium</taxon>
    </lineage>
</organism>
<dbReference type="InterPro" id="IPR036866">
    <property type="entry name" value="RibonucZ/Hydroxyglut_hydro"/>
</dbReference>
<dbReference type="Proteomes" id="UP001431199">
    <property type="component" value="Unassembled WGS sequence"/>
</dbReference>
<dbReference type="SMART" id="SM00060">
    <property type="entry name" value="FN3"/>
    <property type="match status" value="2"/>
</dbReference>
<proteinExistence type="predicted"/>
<dbReference type="InterPro" id="IPR036116">
    <property type="entry name" value="FN3_sf"/>
</dbReference>
<gene>
    <name evidence="2" type="ORF">N5B56_06485</name>
</gene>
<dbReference type="EMBL" id="JAODBU010000006">
    <property type="protein sequence ID" value="MCT7398734.1"/>
    <property type="molecule type" value="Genomic_DNA"/>
</dbReference>
<feature type="domain" description="Fibronectin type-III" evidence="1">
    <location>
        <begin position="366"/>
        <end position="460"/>
    </location>
</feature>
<dbReference type="InterPro" id="IPR035681">
    <property type="entry name" value="ComA-like_MBL"/>
</dbReference>
<dbReference type="CDD" id="cd00063">
    <property type="entry name" value="FN3"/>
    <property type="match status" value="1"/>
</dbReference>
<sequence length="553" mass="61930">MSINFSLRMKKSVRHIFFVCLIFILQLYLPQFIVDANAGQMSMTAIYAGRGDCILMESEGHYMLVDSGVNTETENIVTYLKSLGISKIDYVVSTHPDGDHVGGFARIFKEFEIGETFCSPCSKDLDVFYAFMEALKAEGCPYSNPSYLQSWSFGDATVTCLYDGTMGSTYNECSLVLKVTCDDRSVVLTGDLPSTMEEKLLAMGIDFKCDVLKVGHHGAALSSCADFLDACAPSMAVISSERGNETTLPKPSVLKRLARRFIKTYRTTDGNVKINFVNGEITTDAQENNPYVSLKNASVTLSQNIYTCNGSEQRPDVTVTYNGQVVSPDNYTVDYSDNVYSGVGSVKVIGNEIKYLSSCSADFLILPKQAKITSAKISRSNEINLKWTTQNGVSGYTIQYSKDKKFKKHVKTIKVDGKDSKTVIKKLPYNTKYYIRMRAYTNNVGIGNWSKTVSAKTKKQPKLDSVKFAKKKLNKSKELKLTWKTDKNCDGYFIQYSYDKSFKKGVKTVRASGGKTSTYKKHLKKKKTYYFRIRPYKMGVPAINYGKIIKVRT</sequence>
<evidence type="ECO:0000313" key="3">
    <source>
        <dbReference type="Proteomes" id="UP001431199"/>
    </source>
</evidence>
<dbReference type="PANTHER" id="PTHR30619:SF1">
    <property type="entry name" value="RECOMBINATION PROTEIN 2"/>
    <property type="match status" value="1"/>
</dbReference>